<dbReference type="Gene3D" id="3.40.50.2000">
    <property type="entry name" value="Glycogen Phosphorylase B"/>
    <property type="match status" value="2"/>
</dbReference>
<sequence length="379" mass="40747">MTRVCHIISGLGTGGAEMMLYNLVGRMDRSRFDVSVISLLDRGDLGGRIERTGTQVRVLGMQRGLPTPTALWRLRKQLKALRPEVIQGWMYHGNLAATLGAALAGGDIPVVWGIHHSLYDLGQERFLTRQVVRLGARLSRSPAATVYVSRLGAGQHAAFGFDNTRARVIPNGFDGERFQPDPDTREAVRAELGLAADAVLVGLFARYHPMKDHGNLLRAAARLIGSQPQARFLLAGTGVDAANPELRGQIDRLGLQGKVILLGERRDIPRWMAGLDILCMSSSHGEAFPMVVGEAMASGVPCVVTDVGDAGGLVGDTGRVVPPRDAEALAAALAALVALKPQQRLALGLAARRRVLEHFSLDGVVGEYQALYQALARPR</sequence>
<evidence type="ECO:0000313" key="3">
    <source>
        <dbReference type="Proteomes" id="UP000192923"/>
    </source>
</evidence>
<keyword evidence="2" id="KW-0808">Transferase</keyword>
<evidence type="ECO:0000313" key="2">
    <source>
        <dbReference type="EMBL" id="SMF94020.1"/>
    </source>
</evidence>
<evidence type="ECO:0000259" key="1">
    <source>
        <dbReference type="Pfam" id="PF13439"/>
    </source>
</evidence>
<accession>A0A1Y6CUY5</accession>
<reference evidence="2 3" key="1">
    <citation type="submission" date="2016-12" db="EMBL/GenBank/DDBJ databases">
        <authorList>
            <person name="Song W.-J."/>
            <person name="Kurnit D.M."/>
        </authorList>
    </citation>
    <scope>NUCLEOTIDE SEQUENCE [LARGE SCALE GENOMIC DNA]</scope>
    <source>
        <strain evidence="2 3">175</strain>
    </source>
</reference>
<feature type="domain" description="Glycosyltransferase subfamily 4-like N-terminal" evidence="1">
    <location>
        <begin position="14"/>
        <end position="176"/>
    </location>
</feature>
<protein>
    <submittedName>
        <fullName evidence="2">Glycosyltransferase involved in cell wall bisynthesis</fullName>
    </submittedName>
</protein>
<dbReference type="SUPFAM" id="SSF53756">
    <property type="entry name" value="UDP-Glycosyltransferase/glycogen phosphorylase"/>
    <property type="match status" value="1"/>
</dbReference>
<gene>
    <name evidence="2" type="ORF">SAMN02949497_1322</name>
</gene>
<dbReference type="PANTHER" id="PTHR12526:SF638">
    <property type="entry name" value="SPORE COAT PROTEIN SA"/>
    <property type="match status" value="1"/>
</dbReference>
<dbReference type="OrthoDB" id="5290958at2"/>
<dbReference type="STRING" id="1760988.SAMN02949497_1322"/>
<dbReference type="PANTHER" id="PTHR12526">
    <property type="entry name" value="GLYCOSYLTRANSFERASE"/>
    <property type="match status" value="1"/>
</dbReference>
<name>A0A1Y6CUY5_9GAMM</name>
<dbReference type="Pfam" id="PF13439">
    <property type="entry name" value="Glyco_transf_4"/>
    <property type="match status" value="1"/>
</dbReference>
<dbReference type="EMBL" id="FXAM01000001">
    <property type="protein sequence ID" value="SMF94020.1"/>
    <property type="molecule type" value="Genomic_DNA"/>
</dbReference>
<keyword evidence="3" id="KW-1185">Reference proteome</keyword>
<organism evidence="2 3">
    <name type="scientific">Methylomagnum ishizawai</name>
    <dbReference type="NCBI Taxonomy" id="1760988"/>
    <lineage>
        <taxon>Bacteria</taxon>
        <taxon>Pseudomonadati</taxon>
        <taxon>Pseudomonadota</taxon>
        <taxon>Gammaproteobacteria</taxon>
        <taxon>Methylococcales</taxon>
        <taxon>Methylococcaceae</taxon>
        <taxon>Methylomagnum</taxon>
    </lineage>
</organism>
<proteinExistence type="predicted"/>
<dbReference type="Proteomes" id="UP000192923">
    <property type="component" value="Unassembled WGS sequence"/>
</dbReference>
<dbReference type="InterPro" id="IPR028098">
    <property type="entry name" value="Glyco_trans_4-like_N"/>
</dbReference>
<dbReference type="RefSeq" id="WP_125468830.1">
    <property type="nucleotide sequence ID" value="NZ_FXAM01000001.1"/>
</dbReference>
<dbReference type="AlphaFoldDB" id="A0A1Y6CUY5"/>
<dbReference type="GO" id="GO:0016757">
    <property type="term" value="F:glycosyltransferase activity"/>
    <property type="evidence" value="ECO:0007669"/>
    <property type="project" value="UniProtKB-ARBA"/>
</dbReference>
<dbReference type="Pfam" id="PF13692">
    <property type="entry name" value="Glyco_trans_1_4"/>
    <property type="match status" value="1"/>
</dbReference>